<dbReference type="InterPro" id="IPR040079">
    <property type="entry name" value="Glutathione_S-Trfase"/>
</dbReference>
<dbReference type="InterPro" id="IPR036249">
    <property type="entry name" value="Thioredoxin-like_sf"/>
</dbReference>
<protein>
    <submittedName>
        <fullName evidence="3">Glutathione S-transferase</fullName>
    </submittedName>
</protein>
<name>A0A2T4JCV6_FUSBL</name>
<evidence type="ECO:0000313" key="3">
    <source>
        <dbReference type="EMBL" id="PTE15648.1"/>
    </source>
</evidence>
<dbReference type="SUPFAM" id="SSF52833">
    <property type="entry name" value="Thioredoxin-like"/>
    <property type="match status" value="1"/>
</dbReference>
<dbReference type="EMBL" id="PZKE01000003">
    <property type="protein sequence ID" value="PTE15648.1"/>
    <property type="molecule type" value="Genomic_DNA"/>
</dbReference>
<sequence>MTAQLWCFGESGNAAKVAQMLTLTGTAWQPVFVNFFAGEARSPAFRAINPMGEVPVLRLDGRTLTQSAVMLRHLARKTGQFGWASEEEEDEILRWLFWDNHKFSAQIGTTRFLMNFLPPEKRPEQAIAFQQGRLKAAYAVLEDHLASRDWVANGRPSIADLSLASYLYYPEPFGFVRADWPRIDAWMSRLSALPGWKHPYDLMPRAFPPATA</sequence>
<dbReference type="PANTHER" id="PTHR44051">
    <property type="entry name" value="GLUTATHIONE S-TRANSFERASE-RELATED"/>
    <property type="match status" value="1"/>
</dbReference>
<dbReference type="SFLD" id="SFLDG01150">
    <property type="entry name" value="Main.1:_Beta-like"/>
    <property type="match status" value="1"/>
</dbReference>
<dbReference type="SFLD" id="SFLDG00358">
    <property type="entry name" value="Main_(cytGST)"/>
    <property type="match status" value="1"/>
</dbReference>
<dbReference type="RefSeq" id="WP_107672324.1">
    <property type="nucleotide sequence ID" value="NZ_PZKE01000003.1"/>
</dbReference>
<feature type="domain" description="GST N-terminal" evidence="1">
    <location>
        <begin position="1"/>
        <end position="82"/>
    </location>
</feature>
<dbReference type="Proteomes" id="UP000241362">
    <property type="component" value="Unassembled WGS sequence"/>
</dbReference>
<dbReference type="AlphaFoldDB" id="A0A2T4JCV6"/>
<keyword evidence="4" id="KW-1185">Reference proteome</keyword>
<dbReference type="GO" id="GO:0016740">
    <property type="term" value="F:transferase activity"/>
    <property type="evidence" value="ECO:0007669"/>
    <property type="project" value="UniProtKB-KW"/>
</dbReference>
<feature type="domain" description="GST C-terminal" evidence="2">
    <location>
        <begin position="85"/>
        <end position="210"/>
    </location>
</feature>
<evidence type="ECO:0000259" key="1">
    <source>
        <dbReference type="PROSITE" id="PS50404"/>
    </source>
</evidence>
<keyword evidence="3" id="KW-0808">Transferase</keyword>
<dbReference type="InterPro" id="IPR004046">
    <property type="entry name" value="GST_C"/>
</dbReference>
<dbReference type="Gene3D" id="3.40.30.10">
    <property type="entry name" value="Glutaredoxin"/>
    <property type="match status" value="1"/>
</dbReference>
<dbReference type="PROSITE" id="PS50405">
    <property type="entry name" value="GST_CTER"/>
    <property type="match status" value="1"/>
</dbReference>
<gene>
    <name evidence="3" type="ORF">C5F44_04570</name>
</gene>
<dbReference type="SUPFAM" id="SSF47616">
    <property type="entry name" value="GST C-terminal domain-like"/>
    <property type="match status" value="1"/>
</dbReference>
<dbReference type="Pfam" id="PF00043">
    <property type="entry name" value="GST_C"/>
    <property type="match status" value="1"/>
</dbReference>
<accession>A0A2T4JCV6</accession>
<dbReference type="PROSITE" id="PS50404">
    <property type="entry name" value="GST_NTER"/>
    <property type="match status" value="1"/>
</dbReference>
<evidence type="ECO:0000259" key="2">
    <source>
        <dbReference type="PROSITE" id="PS50405"/>
    </source>
</evidence>
<proteinExistence type="predicted"/>
<dbReference type="Gene3D" id="1.20.1050.10">
    <property type="match status" value="1"/>
</dbReference>
<dbReference type="InterPro" id="IPR036282">
    <property type="entry name" value="Glutathione-S-Trfase_C_sf"/>
</dbReference>
<dbReference type="InterPro" id="IPR004045">
    <property type="entry name" value="Glutathione_S-Trfase_N"/>
</dbReference>
<dbReference type="Pfam" id="PF13409">
    <property type="entry name" value="GST_N_2"/>
    <property type="match status" value="1"/>
</dbReference>
<reference evidence="3 4" key="1">
    <citation type="submission" date="2018-03" db="EMBL/GenBank/DDBJ databases">
        <title>Rhodobacter blasticus.</title>
        <authorList>
            <person name="Meyer T.E."/>
            <person name="Miller S."/>
            <person name="Lodha T."/>
            <person name="Gandham S."/>
            <person name="Chintalapati S."/>
            <person name="Chintalapati V.R."/>
        </authorList>
    </citation>
    <scope>NUCLEOTIDE SEQUENCE [LARGE SCALE GENOMIC DNA]</scope>
    <source>
        <strain evidence="3 4">DSM 2131</strain>
    </source>
</reference>
<dbReference type="InterPro" id="IPR010987">
    <property type="entry name" value="Glutathione-S-Trfase_C-like"/>
</dbReference>
<dbReference type="PANTHER" id="PTHR44051:SF2">
    <property type="entry name" value="HYPOTHETICAL GLUTATHIONE S-TRANSFERASE LIKE PROTEIN"/>
    <property type="match status" value="1"/>
</dbReference>
<comment type="caution">
    <text evidence="3">The sequence shown here is derived from an EMBL/GenBank/DDBJ whole genome shotgun (WGS) entry which is preliminary data.</text>
</comment>
<dbReference type="SFLD" id="SFLDS00019">
    <property type="entry name" value="Glutathione_Transferase_(cytos"/>
    <property type="match status" value="1"/>
</dbReference>
<dbReference type="CDD" id="cd03056">
    <property type="entry name" value="GST_N_4"/>
    <property type="match status" value="1"/>
</dbReference>
<organism evidence="3 4">
    <name type="scientific">Fuscovulum blasticum DSM 2131</name>
    <dbReference type="NCBI Taxonomy" id="1188250"/>
    <lineage>
        <taxon>Bacteria</taxon>
        <taxon>Pseudomonadati</taxon>
        <taxon>Pseudomonadota</taxon>
        <taxon>Alphaproteobacteria</taxon>
        <taxon>Rhodobacterales</taxon>
        <taxon>Paracoccaceae</taxon>
        <taxon>Pseudogemmobacter</taxon>
    </lineage>
</organism>
<evidence type="ECO:0000313" key="4">
    <source>
        <dbReference type="Proteomes" id="UP000241362"/>
    </source>
</evidence>